<feature type="region of interest" description="Disordered" evidence="1">
    <location>
        <begin position="292"/>
        <end position="361"/>
    </location>
</feature>
<dbReference type="InterPro" id="IPR021369">
    <property type="entry name" value="DUF2985"/>
</dbReference>
<feature type="region of interest" description="Disordered" evidence="1">
    <location>
        <begin position="684"/>
        <end position="707"/>
    </location>
</feature>
<protein>
    <submittedName>
        <fullName evidence="3">Uncharacterized protein</fullName>
    </submittedName>
</protein>
<sequence>MPSSPNDPILPLHSPSASSSFHPPPPSTQDDNYVASQSNVEGTPCDVHPLERSNSAQAASAAGPPLPARQASTSPSNGLNNPRRTRRRQVTILPPITTSALGDLSNTHGSSGVPNSNSSAGRRRAHTVGVSMKPRQRIPSFSDQQYPNAEPENINDERSDRLAPLSSVRRGTINRNDLESGLNGLGPGFGSEEGKRGRARSSSNASRHSLRSEERRSRRSSTPVEFDLAAPGPGGQTESHQLDDELVGLLDVIDPEVSTVNHLQNMTNSVLVPHLPQLWKRRPEVQLPQIPSEESISALNQPSAQTRQRSSTTRSRKGSISRFLPGRSPAPPESVSQQEPKDQWGGTAPIPIPEFEEGVSPVVPDADARTRLLNGIDDGAGDGQAKQASPKTLQREEFEDDIEDIKEDHQLDKHVKHILKSSKRQKIKRGLKGLWTFVKTPMGAITAIYGFLVAFWGAAIVLFLLGWIPTNSKNTQDIWVEISSQVENGLFTVTGVGLIPWRVIDTYRMSVIWTLKNRDSRLRKKQGLPPIEDENDLPDPDLIKDYVFVLSEKDQKNLRYQQEKFATSQTWYRAHANATHRAFPMKFALWNTILMDGNSFFQCLLCGTMWGLNRHQRPAWTTGCLIPLSFLCGIGAAVLIWQGSARTKKSALVSNKLREALNVPIALAIPRTIDGTVLNSTNNQAQATDLPLHKTESPTKLSPERTAGKGRRVTITFGHVDQESEGGEGGQIPLSRATNRDRGTTIASPQMVHKELDLDLGRVISAKERGDDDVTGREKGGNEDIAMKEVKS</sequence>
<keyword evidence="2" id="KW-1133">Transmembrane helix</keyword>
<dbReference type="KEGG" id="kdj:28971188"/>
<keyword evidence="2" id="KW-0812">Transmembrane</keyword>
<reference evidence="3" key="2">
    <citation type="submission" date="2024-02" db="EMBL/GenBank/DDBJ databases">
        <title>Comparative genomics of Cryptococcus and Kwoniella reveals pathogenesis evolution and contrasting modes of karyotype evolution via chromosome fusion or intercentromeric recombination.</title>
        <authorList>
            <person name="Coelho M.A."/>
            <person name="David-Palma M."/>
            <person name="Shea T."/>
            <person name="Bowers K."/>
            <person name="McGinley-Smith S."/>
            <person name="Mohammad A.W."/>
            <person name="Gnirke A."/>
            <person name="Yurkov A.M."/>
            <person name="Nowrousian M."/>
            <person name="Sun S."/>
            <person name="Cuomo C.A."/>
            <person name="Heitman J."/>
        </authorList>
    </citation>
    <scope>NUCLEOTIDE SEQUENCE</scope>
    <source>
        <strain evidence="3">CBS 10117</strain>
    </source>
</reference>
<feature type="transmembrane region" description="Helical" evidence="2">
    <location>
        <begin position="587"/>
        <end position="612"/>
    </location>
</feature>
<dbReference type="GeneID" id="28971188"/>
<dbReference type="Proteomes" id="UP000078595">
    <property type="component" value="Chromosome 11"/>
</dbReference>
<feature type="region of interest" description="Disordered" evidence="1">
    <location>
        <begin position="373"/>
        <end position="394"/>
    </location>
</feature>
<evidence type="ECO:0000313" key="4">
    <source>
        <dbReference type="Proteomes" id="UP000078595"/>
    </source>
</evidence>
<feature type="compositionally biased region" description="Polar residues" evidence="1">
    <location>
        <begin position="28"/>
        <end position="41"/>
    </location>
</feature>
<feature type="compositionally biased region" description="Low complexity" evidence="1">
    <location>
        <begin position="301"/>
        <end position="313"/>
    </location>
</feature>
<dbReference type="Pfam" id="PF11204">
    <property type="entry name" value="DUF2985"/>
    <property type="match status" value="1"/>
</dbReference>
<feature type="region of interest" description="Disordered" evidence="1">
    <location>
        <begin position="1"/>
        <end position="240"/>
    </location>
</feature>
<feature type="compositionally biased region" description="Polar residues" evidence="1">
    <location>
        <begin position="96"/>
        <end position="120"/>
    </location>
</feature>
<dbReference type="PANTHER" id="PTHR35872">
    <property type="entry name" value="INTEGRAL MEMBRANE PROTEIN (AFU_ORTHOLOGUE AFUA_5G07110)"/>
    <property type="match status" value="1"/>
</dbReference>
<name>A0AAJ8KY03_9TREE</name>
<evidence type="ECO:0000313" key="3">
    <source>
        <dbReference type="EMBL" id="WWC65567.1"/>
    </source>
</evidence>
<evidence type="ECO:0000256" key="2">
    <source>
        <dbReference type="SAM" id="Phobius"/>
    </source>
</evidence>
<feature type="transmembrane region" description="Helical" evidence="2">
    <location>
        <begin position="447"/>
        <end position="468"/>
    </location>
</feature>
<keyword evidence="2" id="KW-0472">Membrane</keyword>
<dbReference type="RefSeq" id="XP_065825850.1">
    <property type="nucleotide sequence ID" value="XM_065969778.1"/>
</dbReference>
<dbReference type="EMBL" id="CP144540">
    <property type="protein sequence ID" value="WWC65567.1"/>
    <property type="molecule type" value="Genomic_DNA"/>
</dbReference>
<organism evidence="3 4">
    <name type="scientific">Kwoniella dejecticola CBS 10117</name>
    <dbReference type="NCBI Taxonomy" id="1296121"/>
    <lineage>
        <taxon>Eukaryota</taxon>
        <taxon>Fungi</taxon>
        <taxon>Dikarya</taxon>
        <taxon>Basidiomycota</taxon>
        <taxon>Agaricomycotina</taxon>
        <taxon>Tremellomycetes</taxon>
        <taxon>Tremellales</taxon>
        <taxon>Cryptococcaceae</taxon>
        <taxon>Kwoniella</taxon>
    </lineage>
</organism>
<dbReference type="PANTHER" id="PTHR35872:SF2">
    <property type="entry name" value="INTEGRAL MEMBRANE PROTEIN (AFU_ORTHOLOGUE AFUA_5G07110)"/>
    <property type="match status" value="1"/>
</dbReference>
<reference evidence="3" key="1">
    <citation type="submission" date="2013-07" db="EMBL/GenBank/DDBJ databases">
        <authorList>
            <consortium name="The Broad Institute Genome Sequencing Platform"/>
            <person name="Cuomo C."/>
            <person name="Litvintseva A."/>
            <person name="Chen Y."/>
            <person name="Heitman J."/>
            <person name="Sun S."/>
            <person name="Springer D."/>
            <person name="Dromer F."/>
            <person name="Young S.K."/>
            <person name="Zeng Q."/>
            <person name="Gargeya S."/>
            <person name="Fitzgerald M."/>
            <person name="Abouelleil A."/>
            <person name="Alvarado L."/>
            <person name="Berlin A.M."/>
            <person name="Chapman S.B."/>
            <person name="Dewar J."/>
            <person name="Goldberg J."/>
            <person name="Griggs A."/>
            <person name="Gujja S."/>
            <person name="Hansen M."/>
            <person name="Howarth C."/>
            <person name="Imamovic A."/>
            <person name="Larimer J."/>
            <person name="McCowan C."/>
            <person name="Murphy C."/>
            <person name="Pearson M."/>
            <person name="Priest M."/>
            <person name="Roberts A."/>
            <person name="Saif S."/>
            <person name="Shea T."/>
            <person name="Sykes S."/>
            <person name="Wortman J."/>
            <person name="Nusbaum C."/>
            <person name="Birren B."/>
        </authorList>
    </citation>
    <scope>NUCLEOTIDE SEQUENCE</scope>
    <source>
        <strain evidence="3">CBS 10117</strain>
    </source>
</reference>
<proteinExistence type="predicted"/>
<keyword evidence="4" id="KW-1185">Reference proteome</keyword>
<evidence type="ECO:0000256" key="1">
    <source>
        <dbReference type="SAM" id="MobiDB-lite"/>
    </source>
</evidence>
<feature type="region of interest" description="Disordered" evidence="1">
    <location>
        <begin position="768"/>
        <end position="792"/>
    </location>
</feature>
<feature type="transmembrane region" description="Helical" evidence="2">
    <location>
        <begin position="618"/>
        <end position="641"/>
    </location>
</feature>
<feature type="region of interest" description="Disordered" evidence="1">
    <location>
        <begin position="721"/>
        <end position="745"/>
    </location>
</feature>
<gene>
    <name evidence="3" type="ORF">I303_108185</name>
</gene>
<feature type="compositionally biased region" description="Basic and acidic residues" evidence="1">
    <location>
        <begin position="691"/>
        <end position="707"/>
    </location>
</feature>
<feature type="compositionally biased region" description="Low complexity" evidence="1">
    <location>
        <begin position="10"/>
        <end position="21"/>
    </location>
</feature>
<feature type="compositionally biased region" description="Polar residues" evidence="1">
    <location>
        <begin position="70"/>
        <end position="82"/>
    </location>
</feature>
<accession>A0AAJ8KY03</accession>
<dbReference type="AlphaFoldDB" id="A0AAJ8KY03"/>